<dbReference type="Proteomes" id="UP000448177">
    <property type="component" value="Unassembled WGS sequence"/>
</dbReference>
<dbReference type="Gene3D" id="1.10.10.10">
    <property type="entry name" value="Winged helix-like DNA-binding domain superfamily/Winged helix DNA-binding domain"/>
    <property type="match status" value="1"/>
</dbReference>
<protein>
    <submittedName>
        <fullName evidence="2">DUF1492 domain-containing protein</fullName>
    </submittedName>
</protein>
<dbReference type="InterPro" id="IPR010861">
    <property type="entry name" value="DUF1492"/>
</dbReference>
<evidence type="ECO:0000313" key="3">
    <source>
        <dbReference type="Proteomes" id="UP000448177"/>
    </source>
</evidence>
<sequence length="103" mass="12406">MKMYPSSNNDGMPHGSNQSDLSSYAADLLEREDELYQEGVKQVQTYKDIEYRINKLENQDERDVMFYRYIKGFKWWQIAQLMDCSEEWIYKLHGRALKKIQIN</sequence>
<reference evidence="2 3" key="1">
    <citation type="journal article" date="2019" name="Nat. Med.">
        <title>A library of human gut bacterial isolates paired with longitudinal multiomics data enables mechanistic microbiome research.</title>
        <authorList>
            <person name="Poyet M."/>
            <person name="Groussin M."/>
            <person name="Gibbons S.M."/>
            <person name="Avila-Pacheco J."/>
            <person name="Jiang X."/>
            <person name="Kearney S.M."/>
            <person name="Perrotta A.R."/>
            <person name="Berdy B."/>
            <person name="Zhao S."/>
            <person name="Lieberman T.D."/>
            <person name="Swanson P.K."/>
            <person name="Smith M."/>
            <person name="Roesemann S."/>
            <person name="Alexander J.E."/>
            <person name="Rich S.A."/>
            <person name="Livny J."/>
            <person name="Vlamakis H."/>
            <person name="Clish C."/>
            <person name="Bullock K."/>
            <person name="Deik A."/>
            <person name="Scott J."/>
            <person name="Pierce K.A."/>
            <person name="Xavier R.J."/>
            <person name="Alm E.J."/>
        </authorList>
    </citation>
    <scope>NUCLEOTIDE SEQUENCE [LARGE SCALE GENOMIC DNA]</scope>
    <source>
        <strain evidence="2 3">BIOML-A1</strain>
    </source>
</reference>
<dbReference type="EMBL" id="WNAF01000002">
    <property type="protein sequence ID" value="MTR76194.1"/>
    <property type="molecule type" value="Genomic_DNA"/>
</dbReference>
<dbReference type="Pfam" id="PF07374">
    <property type="entry name" value="DUF1492"/>
    <property type="match status" value="1"/>
</dbReference>
<organism evidence="2 3">
    <name type="scientific">Mediterraneibacter faecis</name>
    <dbReference type="NCBI Taxonomy" id="592978"/>
    <lineage>
        <taxon>Bacteria</taxon>
        <taxon>Bacillati</taxon>
        <taxon>Bacillota</taxon>
        <taxon>Clostridia</taxon>
        <taxon>Lachnospirales</taxon>
        <taxon>Lachnospiraceae</taxon>
        <taxon>Mediterraneibacter</taxon>
    </lineage>
</organism>
<dbReference type="SUPFAM" id="SSF88659">
    <property type="entry name" value="Sigma3 and sigma4 domains of RNA polymerase sigma factors"/>
    <property type="match status" value="1"/>
</dbReference>
<evidence type="ECO:0000313" key="2">
    <source>
        <dbReference type="EMBL" id="MTR76194.1"/>
    </source>
</evidence>
<keyword evidence="3" id="KW-1185">Reference proteome</keyword>
<dbReference type="InterPro" id="IPR036388">
    <property type="entry name" value="WH-like_DNA-bd_sf"/>
</dbReference>
<gene>
    <name evidence="2" type="ORF">GMD21_05790</name>
</gene>
<dbReference type="AlphaFoldDB" id="A0A844KCG4"/>
<dbReference type="InterPro" id="IPR013324">
    <property type="entry name" value="RNA_pol_sigma_r3/r4-like"/>
</dbReference>
<comment type="caution">
    <text evidence="2">The sequence shown here is derived from an EMBL/GenBank/DDBJ whole genome shotgun (WGS) entry which is preliminary data.</text>
</comment>
<name>A0A844KCG4_9FIRM</name>
<feature type="compositionally biased region" description="Polar residues" evidence="1">
    <location>
        <begin position="1"/>
        <end position="22"/>
    </location>
</feature>
<feature type="region of interest" description="Disordered" evidence="1">
    <location>
        <begin position="1"/>
        <end position="23"/>
    </location>
</feature>
<evidence type="ECO:0000256" key="1">
    <source>
        <dbReference type="SAM" id="MobiDB-lite"/>
    </source>
</evidence>
<accession>A0A844KCG4</accession>
<proteinExistence type="predicted"/>